<accession>A0ABU6QYZ4</accession>
<evidence type="ECO:0000313" key="1">
    <source>
        <dbReference type="EMBL" id="MED6116721.1"/>
    </source>
</evidence>
<keyword evidence="2" id="KW-1185">Reference proteome</keyword>
<comment type="caution">
    <text evidence="1">The sequence shown here is derived from an EMBL/GenBank/DDBJ whole genome shotgun (WGS) entry which is preliminary data.</text>
</comment>
<proteinExistence type="predicted"/>
<feature type="non-terminal residue" evidence="1">
    <location>
        <position position="106"/>
    </location>
</feature>
<dbReference type="EMBL" id="JASCZI010003227">
    <property type="protein sequence ID" value="MED6116721.1"/>
    <property type="molecule type" value="Genomic_DNA"/>
</dbReference>
<dbReference type="Proteomes" id="UP001341840">
    <property type="component" value="Unassembled WGS sequence"/>
</dbReference>
<organism evidence="1 2">
    <name type="scientific">Stylosanthes scabra</name>
    <dbReference type="NCBI Taxonomy" id="79078"/>
    <lineage>
        <taxon>Eukaryota</taxon>
        <taxon>Viridiplantae</taxon>
        <taxon>Streptophyta</taxon>
        <taxon>Embryophyta</taxon>
        <taxon>Tracheophyta</taxon>
        <taxon>Spermatophyta</taxon>
        <taxon>Magnoliopsida</taxon>
        <taxon>eudicotyledons</taxon>
        <taxon>Gunneridae</taxon>
        <taxon>Pentapetalae</taxon>
        <taxon>rosids</taxon>
        <taxon>fabids</taxon>
        <taxon>Fabales</taxon>
        <taxon>Fabaceae</taxon>
        <taxon>Papilionoideae</taxon>
        <taxon>50 kb inversion clade</taxon>
        <taxon>dalbergioids sensu lato</taxon>
        <taxon>Dalbergieae</taxon>
        <taxon>Pterocarpus clade</taxon>
        <taxon>Stylosanthes</taxon>
    </lineage>
</organism>
<feature type="non-terminal residue" evidence="1">
    <location>
        <position position="1"/>
    </location>
</feature>
<protein>
    <submittedName>
        <fullName evidence="1">Uncharacterized protein</fullName>
    </submittedName>
</protein>
<reference evidence="1 2" key="1">
    <citation type="journal article" date="2023" name="Plants (Basel)">
        <title>Bridging the Gap: Combining Genomics and Transcriptomics Approaches to Understand Stylosanthes scabra, an Orphan Legume from the Brazilian Caatinga.</title>
        <authorList>
            <person name="Ferreira-Neto J.R.C."/>
            <person name="da Silva M.D."/>
            <person name="Binneck E."/>
            <person name="de Melo N.F."/>
            <person name="da Silva R.H."/>
            <person name="de Melo A.L.T.M."/>
            <person name="Pandolfi V."/>
            <person name="Bustamante F.O."/>
            <person name="Brasileiro-Vidal A.C."/>
            <person name="Benko-Iseppon A.M."/>
        </authorList>
    </citation>
    <scope>NUCLEOTIDE SEQUENCE [LARGE SCALE GENOMIC DNA]</scope>
    <source>
        <tissue evidence="1">Leaves</tissue>
    </source>
</reference>
<evidence type="ECO:0000313" key="2">
    <source>
        <dbReference type="Proteomes" id="UP001341840"/>
    </source>
</evidence>
<sequence>TTSPPPSSLPTYTATPYSIFSPHRVVTFCVGMVFSHLLSPHHCFLCSPHFPHAVTTHCHFLHAAATATTVINLLPTYRRSLYSIRCFDFVAASSTRTTSSAHRLFH</sequence>
<name>A0ABU6QYZ4_9FABA</name>
<gene>
    <name evidence="1" type="ORF">PIB30_102805</name>
</gene>